<organism evidence="2">
    <name type="scientific">Arundo donax</name>
    <name type="common">Giant reed</name>
    <name type="synonym">Donax arundinaceus</name>
    <dbReference type="NCBI Taxonomy" id="35708"/>
    <lineage>
        <taxon>Eukaryota</taxon>
        <taxon>Viridiplantae</taxon>
        <taxon>Streptophyta</taxon>
        <taxon>Embryophyta</taxon>
        <taxon>Tracheophyta</taxon>
        <taxon>Spermatophyta</taxon>
        <taxon>Magnoliopsida</taxon>
        <taxon>Liliopsida</taxon>
        <taxon>Poales</taxon>
        <taxon>Poaceae</taxon>
        <taxon>PACMAD clade</taxon>
        <taxon>Arundinoideae</taxon>
        <taxon>Arundineae</taxon>
        <taxon>Arundo</taxon>
    </lineage>
</organism>
<name>A0A0A9DSU4_ARUDO</name>
<evidence type="ECO:0000256" key="1">
    <source>
        <dbReference type="SAM" id="MobiDB-lite"/>
    </source>
</evidence>
<proteinExistence type="predicted"/>
<feature type="compositionally biased region" description="Basic and acidic residues" evidence="1">
    <location>
        <begin position="75"/>
        <end position="84"/>
    </location>
</feature>
<dbReference type="AlphaFoldDB" id="A0A0A9DSU4"/>
<accession>A0A0A9DSU4</accession>
<feature type="region of interest" description="Disordered" evidence="1">
    <location>
        <begin position="71"/>
        <end position="100"/>
    </location>
</feature>
<dbReference type="EMBL" id="GBRH01211038">
    <property type="protein sequence ID" value="JAD86857.1"/>
    <property type="molecule type" value="Transcribed_RNA"/>
</dbReference>
<protein>
    <submittedName>
        <fullName evidence="2">Uncharacterized protein</fullName>
    </submittedName>
</protein>
<reference evidence="2" key="1">
    <citation type="submission" date="2014-09" db="EMBL/GenBank/DDBJ databases">
        <authorList>
            <person name="Magalhaes I.L.F."/>
            <person name="Oliveira U."/>
            <person name="Santos F.R."/>
            <person name="Vidigal T.H.D.A."/>
            <person name="Brescovit A.D."/>
            <person name="Santos A.J."/>
        </authorList>
    </citation>
    <scope>NUCLEOTIDE SEQUENCE</scope>
    <source>
        <tissue evidence="2">Shoot tissue taken approximately 20 cm above the soil surface</tissue>
    </source>
</reference>
<evidence type="ECO:0000313" key="2">
    <source>
        <dbReference type="EMBL" id="JAD86857.1"/>
    </source>
</evidence>
<sequence>MTNPRHEWQPLPLAANRIKSMPKQLLIICLFHQYVQPFFLHAELLPQPVQLCAGYRRLPAPGDHLGFQVPHPRHPRQDLQRDLVGEPGDQPRVVLTTGRN</sequence>
<reference evidence="2" key="2">
    <citation type="journal article" date="2015" name="Data Brief">
        <title>Shoot transcriptome of the giant reed, Arundo donax.</title>
        <authorList>
            <person name="Barrero R.A."/>
            <person name="Guerrero F.D."/>
            <person name="Moolhuijzen P."/>
            <person name="Goolsby J.A."/>
            <person name="Tidwell J."/>
            <person name="Bellgard S.E."/>
            <person name="Bellgard M.I."/>
        </authorList>
    </citation>
    <scope>NUCLEOTIDE SEQUENCE</scope>
    <source>
        <tissue evidence="2">Shoot tissue taken approximately 20 cm above the soil surface</tissue>
    </source>
</reference>